<sequence>MPKLIRLYIVNVAIGFGLSVAFVTGLVWLDVAGLQHLILQSSMGWVAALMMVMVNGVVFGGVQFAIAVMRMAEAPDTPPGGTRERRVPVPVRVEARARAQLPRAPQRNI</sequence>
<comment type="caution">
    <text evidence="2">The sequence shown here is derived from an EMBL/GenBank/DDBJ whole genome shotgun (WGS) entry which is preliminary data.</text>
</comment>
<keyword evidence="1" id="KW-1133">Transmembrane helix</keyword>
<organism evidence="2 3">
    <name type="scientific">Pseudotabrizicola sediminis</name>
    <dbReference type="NCBI Taxonomy" id="2486418"/>
    <lineage>
        <taxon>Bacteria</taxon>
        <taxon>Pseudomonadati</taxon>
        <taxon>Pseudomonadota</taxon>
        <taxon>Alphaproteobacteria</taxon>
        <taxon>Rhodobacterales</taxon>
        <taxon>Paracoccaceae</taxon>
        <taxon>Pseudotabrizicola</taxon>
    </lineage>
</organism>
<dbReference type="EMBL" id="RPEM01000012">
    <property type="protein sequence ID" value="TGD42037.1"/>
    <property type="molecule type" value="Genomic_DNA"/>
</dbReference>
<accession>A0ABY2KI80</accession>
<gene>
    <name evidence="2" type="ORF">EEB11_15880</name>
</gene>
<keyword evidence="3" id="KW-1185">Reference proteome</keyword>
<evidence type="ECO:0000313" key="3">
    <source>
        <dbReference type="Proteomes" id="UP000297741"/>
    </source>
</evidence>
<dbReference type="RefSeq" id="WP_135432976.1">
    <property type="nucleotide sequence ID" value="NZ_RPEM01000012.1"/>
</dbReference>
<protein>
    <submittedName>
        <fullName evidence="2">Uncharacterized protein</fullName>
    </submittedName>
</protein>
<evidence type="ECO:0000313" key="2">
    <source>
        <dbReference type="EMBL" id="TGD42037.1"/>
    </source>
</evidence>
<proteinExistence type="predicted"/>
<feature type="transmembrane region" description="Helical" evidence="1">
    <location>
        <begin position="7"/>
        <end position="29"/>
    </location>
</feature>
<feature type="transmembrane region" description="Helical" evidence="1">
    <location>
        <begin position="44"/>
        <end position="68"/>
    </location>
</feature>
<keyword evidence="1" id="KW-0812">Transmembrane</keyword>
<name>A0ABY2KI80_9RHOB</name>
<reference evidence="2 3" key="1">
    <citation type="submission" date="2018-11" db="EMBL/GenBank/DDBJ databases">
        <title>Tabrizicola sp. isolated from sediment of alpine lake.</title>
        <authorList>
            <person name="Liu Z."/>
        </authorList>
    </citation>
    <scope>NUCLEOTIDE SEQUENCE [LARGE SCALE GENOMIC DNA]</scope>
    <source>
        <strain evidence="2 3">DRYC-M-16</strain>
    </source>
</reference>
<keyword evidence="1" id="KW-0472">Membrane</keyword>
<evidence type="ECO:0000256" key="1">
    <source>
        <dbReference type="SAM" id="Phobius"/>
    </source>
</evidence>
<dbReference type="Proteomes" id="UP000297741">
    <property type="component" value="Unassembled WGS sequence"/>
</dbReference>